<gene>
    <name evidence="1" type="ORF">RchiOBHm_Chr1g0352941</name>
</gene>
<proteinExistence type="predicted"/>
<name>A0A2P6SGR4_ROSCH</name>
<protein>
    <submittedName>
        <fullName evidence="1">Uncharacterized protein</fullName>
    </submittedName>
</protein>
<reference evidence="1 2" key="1">
    <citation type="journal article" date="2018" name="Nat. Genet.">
        <title>The Rosa genome provides new insights in the design of modern roses.</title>
        <authorList>
            <person name="Bendahmane M."/>
        </authorList>
    </citation>
    <scope>NUCLEOTIDE SEQUENCE [LARGE SCALE GENOMIC DNA]</scope>
    <source>
        <strain evidence="2">cv. Old Blush</strain>
    </source>
</reference>
<dbReference type="EMBL" id="PDCK01000039">
    <property type="protein sequence ID" value="PRQ57859.1"/>
    <property type="molecule type" value="Genomic_DNA"/>
</dbReference>
<dbReference type="AlphaFoldDB" id="A0A2P6SGR4"/>
<evidence type="ECO:0000313" key="2">
    <source>
        <dbReference type="Proteomes" id="UP000238479"/>
    </source>
</evidence>
<comment type="caution">
    <text evidence="1">The sequence shown here is derived from an EMBL/GenBank/DDBJ whole genome shotgun (WGS) entry which is preliminary data.</text>
</comment>
<organism evidence="1 2">
    <name type="scientific">Rosa chinensis</name>
    <name type="common">China rose</name>
    <dbReference type="NCBI Taxonomy" id="74649"/>
    <lineage>
        <taxon>Eukaryota</taxon>
        <taxon>Viridiplantae</taxon>
        <taxon>Streptophyta</taxon>
        <taxon>Embryophyta</taxon>
        <taxon>Tracheophyta</taxon>
        <taxon>Spermatophyta</taxon>
        <taxon>Magnoliopsida</taxon>
        <taxon>eudicotyledons</taxon>
        <taxon>Gunneridae</taxon>
        <taxon>Pentapetalae</taxon>
        <taxon>rosids</taxon>
        <taxon>fabids</taxon>
        <taxon>Rosales</taxon>
        <taxon>Rosaceae</taxon>
        <taxon>Rosoideae</taxon>
        <taxon>Rosoideae incertae sedis</taxon>
        <taxon>Rosa</taxon>
    </lineage>
</organism>
<sequence>MGLPCHGVMLCGCGIDGWQKWWWRWSLVFGFKGGGVVERKWS</sequence>
<evidence type="ECO:0000313" key="1">
    <source>
        <dbReference type="EMBL" id="PRQ57859.1"/>
    </source>
</evidence>
<dbReference type="Proteomes" id="UP000238479">
    <property type="component" value="Chromosome 1"/>
</dbReference>
<accession>A0A2P6SGR4</accession>
<dbReference type="Gramene" id="PRQ57859">
    <property type="protein sequence ID" value="PRQ57859"/>
    <property type="gene ID" value="RchiOBHm_Chr1g0352941"/>
</dbReference>
<keyword evidence="2" id="KW-1185">Reference proteome</keyword>